<dbReference type="EMBL" id="JAQQWK010000012">
    <property type="protein sequence ID" value="KAK8021970.1"/>
    <property type="molecule type" value="Genomic_DNA"/>
</dbReference>
<accession>A0ABR1RVM8</accession>
<evidence type="ECO:0000313" key="1">
    <source>
        <dbReference type="EMBL" id="KAK8021970.1"/>
    </source>
</evidence>
<evidence type="ECO:0000313" key="2">
    <source>
        <dbReference type="Proteomes" id="UP001444661"/>
    </source>
</evidence>
<keyword evidence="2" id="KW-1185">Reference proteome</keyword>
<organism evidence="1 2">
    <name type="scientific">Apiospora rasikravindrae</name>
    <dbReference type="NCBI Taxonomy" id="990691"/>
    <lineage>
        <taxon>Eukaryota</taxon>
        <taxon>Fungi</taxon>
        <taxon>Dikarya</taxon>
        <taxon>Ascomycota</taxon>
        <taxon>Pezizomycotina</taxon>
        <taxon>Sordariomycetes</taxon>
        <taxon>Xylariomycetidae</taxon>
        <taxon>Amphisphaeriales</taxon>
        <taxon>Apiosporaceae</taxon>
        <taxon>Apiospora</taxon>
    </lineage>
</organism>
<protein>
    <submittedName>
        <fullName evidence="1">Uncharacterized protein</fullName>
    </submittedName>
</protein>
<dbReference type="Proteomes" id="UP001444661">
    <property type="component" value="Unassembled WGS sequence"/>
</dbReference>
<comment type="caution">
    <text evidence="1">The sequence shown here is derived from an EMBL/GenBank/DDBJ whole genome shotgun (WGS) entry which is preliminary data.</text>
</comment>
<name>A0ABR1RVM8_9PEZI</name>
<proteinExistence type="predicted"/>
<reference evidence="1 2" key="1">
    <citation type="submission" date="2023-01" db="EMBL/GenBank/DDBJ databases">
        <title>Analysis of 21 Apiospora genomes using comparative genomics revels a genus with tremendous synthesis potential of carbohydrate active enzymes and secondary metabolites.</title>
        <authorList>
            <person name="Sorensen T."/>
        </authorList>
    </citation>
    <scope>NUCLEOTIDE SEQUENCE [LARGE SCALE GENOMIC DNA]</scope>
    <source>
        <strain evidence="1 2">CBS 33761</strain>
    </source>
</reference>
<sequence>MLGAIDASGIIGREDMLYLSPQYIAYKASGPEPQQGWLQPLLLLRRTGERVVAFRGGCGHGILRCCVSKVCANTRISTPFCPWCIRNRLGGPIHEDNRQLLQTLLAISAYTDDVALGRHLLSNMQYPLPLIATQATEKPRALLDEPLVAAAFTGHDEVLRLFLNYKLQDPDRWNAPSRETTSTVKLALSLESDVRDPYGEKLTAVFGCLEYVNDVKIFDLLYTRARHFLHRGVVPYHVDSPRFWTENCLPGPMCKAAKRGNVPLMRYLMELGAAPEPGITPECPVPLCKNQLEGCVWCAADTVMWSPWSTFGMKVSRREKPGKRQ</sequence>
<dbReference type="InterPro" id="IPR036770">
    <property type="entry name" value="Ankyrin_rpt-contain_sf"/>
</dbReference>
<dbReference type="Gene3D" id="1.25.40.20">
    <property type="entry name" value="Ankyrin repeat-containing domain"/>
    <property type="match status" value="1"/>
</dbReference>
<gene>
    <name evidence="1" type="ORF">PG993_012737</name>
</gene>